<dbReference type="SUPFAM" id="SSF49899">
    <property type="entry name" value="Concanavalin A-like lectins/glucanases"/>
    <property type="match status" value="2"/>
</dbReference>
<comment type="caution">
    <text evidence="6">The sequence shown here is derived from an EMBL/GenBank/DDBJ whole genome shotgun (WGS) entry which is preliminary data.</text>
</comment>
<dbReference type="InterPro" id="IPR013320">
    <property type="entry name" value="ConA-like_dom_sf"/>
</dbReference>
<dbReference type="InterPro" id="IPR043136">
    <property type="entry name" value="B30.2/SPRY_sf"/>
</dbReference>
<keyword evidence="4" id="KW-0106">Calcium</keyword>
<evidence type="ECO:0000313" key="7">
    <source>
        <dbReference type="Proteomes" id="UP001169760"/>
    </source>
</evidence>
<dbReference type="Pfam" id="PF00622">
    <property type="entry name" value="SPRY"/>
    <property type="match status" value="2"/>
</dbReference>
<dbReference type="RefSeq" id="WP_303494189.1">
    <property type="nucleotide sequence ID" value="NZ_JAUOPB010000022.1"/>
</dbReference>
<evidence type="ECO:0000256" key="4">
    <source>
        <dbReference type="ARBA" id="ARBA00022837"/>
    </source>
</evidence>
<name>A0AAW7XB64_9GAMM</name>
<dbReference type="InterPro" id="IPR001870">
    <property type="entry name" value="B30.2/SPRY"/>
</dbReference>
<protein>
    <recommendedName>
        <fullName evidence="5">B30.2/SPRY domain-containing protein</fullName>
    </recommendedName>
</protein>
<dbReference type="InterPro" id="IPR003877">
    <property type="entry name" value="SPRY_dom"/>
</dbReference>
<dbReference type="Pfam" id="PF18884">
    <property type="entry name" value="TSP3_bac"/>
    <property type="match status" value="3"/>
</dbReference>
<dbReference type="PROSITE" id="PS50188">
    <property type="entry name" value="B302_SPRY"/>
    <property type="match status" value="2"/>
</dbReference>
<feature type="domain" description="B30.2/SPRY" evidence="5">
    <location>
        <begin position="376"/>
        <end position="563"/>
    </location>
</feature>
<feature type="domain" description="B30.2/SPRY" evidence="5">
    <location>
        <begin position="96"/>
        <end position="284"/>
    </location>
</feature>
<proteinExistence type="predicted"/>
<sequence length="577" mass="62264">MDFKYAPPQGFGVSQVEDWDNDGLSDKWELEHFGNLAHVAKDDSDFDGLANNSEVLLNLNPADGIVDSDSDGMADYWEFQQFKELGQAGSDDYDQDGMTNLDEFNAATYLNVSEPANYWNSSKTHPAMTLSDENKKIVSTSNTFITSIARAPLYPGKKYYWEVTNLQGASSLVGIAPANIALDTHMATEPNTYALYNNGSVFNSQSSTENAGPSFPAGSTVMLAYDPSAGKMWFGVNGVWSGNPAEGTGALIEGVSPKRGLFYPAISQRTDQTLVAFTAIDFKYAVPEGFGPTEQEDWDKDGLSDAWELQYFGDLTHIAGADADGDGLLNAIEAILYLNPTDGVADTDNDGLTDVWEYTYFKGLESNAAEDADLDGFTNLEEFTAGTDPTEDELANYWNESAKSAYKSLSEDNTKVESSSNDHGTVIAKYPLGATTPTYWEVEFVSGANMMVGIVRADAGLETYLTAGPHSYGAYLNGNISGNQIVQNNAGPIFSAGQRVMLAFNPNTGRLWVGVNGVWQGNPAAGTGALFDGIDQVNGPYYPAVSQRADITIGVFAKREFKYTPPAGFFASAKNAQ</sequence>
<dbReference type="SUPFAM" id="SSF103647">
    <property type="entry name" value="TSP type-3 repeat"/>
    <property type="match status" value="2"/>
</dbReference>
<evidence type="ECO:0000256" key="3">
    <source>
        <dbReference type="ARBA" id="ARBA00022729"/>
    </source>
</evidence>
<dbReference type="InterPro" id="IPR028974">
    <property type="entry name" value="TSP_type-3_rpt"/>
</dbReference>
<accession>A0AAW7XB64</accession>
<organism evidence="6 7">
    <name type="scientific">Saccharophagus degradans</name>
    <dbReference type="NCBI Taxonomy" id="86304"/>
    <lineage>
        <taxon>Bacteria</taxon>
        <taxon>Pseudomonadati</taxon>
        <taxon>Pseudomonadota</taxon>
        <taxon>Gammaproteobacteria</taxon>
        <taxon>Cellvibrionales</taxon>
        <taxon>Cellvibrionaceae</taxon>
        <taxon>Saccharophagus</taxon>
    </lineage>
</organism>
<dbReference type="Proteomes" id="UP001169760">
    <property type="component" value="Unassembled WGS sequence"/>
</dbReference>
<gene>
    <name evidence="6" type="ORF">Q4521_20650</name>
</gene>
<dbReference type="InterPro" id="IPR059100">
    <property type="entry name" value="TSP3_bac"/>
</dbReference>
<reference evidence="6" key="1">
    <citation type="submission" date="2023-07" db="EMBL/GenBank/DDBJ databases">
        <title>Genome content predicts the carbon catabolic preferences of heterotrophic bacteria.</title>
        <authorList>
            <person name="Gralka M."/>
        </authorList>
    </citation>
    <scope>NUCLEOTIDE SEQUENCE</scope>
    <source>
        <strain evidence="6">I3M17_2</strain>
    </source>
</reference>
<evidence type="ECO:0000256" key="2">
    <source>
        <dbReference type="ARBA" id="ARBA00022525"/>
    </source>
</evidence>
<dbReference type="AlphaFoldDB" id="A0AAW7XB64"/>
<keyword evidence="3" id="KW-0732">Signal</keyword>
<evidence type="ECO:0000313" key="6">
    <source>
        <dbReference type="EMBL" id="MDO6424911.1"/>
    </source>
</evidence>
<keyword evidence="2" id="KW-0964">Secreted</keyword>
<dbReference type="EMBL" id="JAUOPB010000022">
    <property type="protein sequence ID" value="MDO6424911.1"/>
    <property type="molecule type" value="Genomic_DNA"/>
</dbReference>
<dbReference type="GO" id="GO:0005509">
    <property type="term" value="F:calcium ion binding"/>
    <property type="evidence" value="ECO:0007669"/>
    <property type="project" value="InterPro"/>
</dbReference>
<evidence type="ECO:0000256" key="1">
    <source>
        <dbReference type="ARBA" id="ARBA00004613"/>
    </source>
</evidence>
<comment type="subcellular location">
    <subcellularLocation>
        <location evidence="1">Secreted</location>
    </subcellularLocation>
</comment>
<dbReference type="CDD" id="cd11709">
    <property type="entry name" value="SPRY"/>
    <property type="match status" value="1"/>
</dbReference>
<evidence type="ECO:0000259" key="5">
    <source>
        <dbReference type="PROSITE" id="PS50188"/>
    </source>
</evidence>
<dbReference type="Gene3D" id="2.60.120.920">
    <property type="match status" value="2"/>
</dbReference>
<feature type="non-terminal residue" evidence="6">
    <location>
        <position position="1"/>
    </location>
</feature>